<gene>
    <name evidence="1" type="ORF">NQ318_017383</name>
</gene>
<dbReference type="AlphaFoldDB" id="A0AAV8Z2X0"/>
<name>A0AAV8Z2X0_9CUCU</name>
<sequence length="307" mass="35941">MKIQDFQDHYSRKIFIKAKTNWALCIDTSLARKDDVSDRSVWSKEPNHTLLHFLPSPATYGSGGNETGLIICYPFPDVVHYRGNRNIFLLGAKLGKKDRTKSWPLAYWTIRPHPSPKYTLLLKILSMERELGISPKGFQSTENKVPNTRSHTFNRHKFRELIETDIINVAYTTLRNKKKWLNEDDAASVFALHSVREAPRLSLRRRAIETEISKSHLQRIFKQNWILPFKPKFRHTLEEGDEAKRLDFCLEMGNRVLNDVGFHKRILFSDESTFLTNGVVSSQHCRYWSETNPHFTVSCRRQYFKKS</sequence>
<evidence type="ECO:0000313" key="1">
    <source>
        <dbReference type="EMBL" id="KAJ8958240.1"/>
    </source>
</evidence>
<dbReference type="Proteomes" id="UP001162162">
    <property type="component" value="Unassembled WGS sequence"/>
</dbReference>
<dbReference type="PANTHER" id="PTHR47326">
    <property type="entry name" value="TRANSPOSABLE ELEMENT TC3 TRANSPOSASE-LIKE PROTEIN"/>
    <property type="match status" value="1"/>
</dbReference>
<dbReference type="PANTHER" id="PTHR47326:SF1">
    <property type="entry name" value="HTH PSQ-TYPE DOMAIN-CONTAINING PROTEIN"/>
    <property type="match status" value="1"/>
</dbReference>
<protein>
    <submittedName>
        <fullName evidence="1">Uncharacterized protein</fullName>
    </submittedName>
</protein>
<evidence type="ECO:0000313" key="2">
    <source>
        <dbReference type="Proteomes" id="UP001162162"/>
    </source>
</evidence>
<keyword evidence="2" id="KW-1185">Reference proteome</keyword>
<dbReference type="InterPro" id="IPR036397">
    <property type="entry name" value="RNaseH_sf"/>
</dbReference>
<reference evidence="1" key="1">
    <citation type="journal article" date="2023" name="Insect Mol. Biol.">
        <title>Genome sequencing provides insights into the evolution of gene families encoding plant cell wall-degrading enzymes in longhorned beetles.</title>
        <authorList>
            <person name="Shin N.R."/>
            <person name="Okamura Y."/>
            <person name="Kirsch R."/>
            <person name="Pauchet Y."/>
        </authorList>
    </citation>
    <scope>NUCLEOTIDE SEQUENCE</scope>
    <source>
        <strain evidence="1">AMC_N1</strain>
    </source>
</reference>
<comment type="caution">
    <text evidence="1">The sequence shown here is derived from an EMBL/GenBank/DDBJ whole genome shotgun (WGS) entry which is preliminary data.</text>
</comment>
<dbReference type="Gene3D" id="3.30.420.10">
    <property type="entry name" value="Ribonuclease H-like superfamily/Ribonuclease H"/>
    <property type="match status" value="1"/>
</dbReference>
<dbReference type="EMBL" id="JAPWTK010000018">
    <property type="protein sequence ID" value="KAJ8958240.1"/>
    <property type="molecule type" value="Genomic_DNA"/>
</dbReference>
<accession>A0AAV8Z2X0</accession>
<dbReference type="GO" id="GO:0003676">
    <property type="term" value="F:nucleic acid binding"/>
    <property type="evidence" value="ECO:0007669"/>
    <property type="project" value="InterPro"/>
</dbReference>
<proteinExistence type="predicted"/>
<organism evidence="1 2">
    <name type="scientific">Aromia moschata</name>
    <dbReference type="NCBI Taxonomy" id="1265417"/>
    <lineage>
        <taxon>Eukaryota</taxon>
        <taxon>Metazoa</taxon>
        <taxon>Ecdysozoa</taxon>
        <taxon>Arthropoda</taxon>
        <taxon>Hexapoda</taxon>
        <taxon>Insecta</taxon>
        <taxon>Pterygota</taxon>
        <taxon>Neoptera</taxon>
        <taxon>Endopterygota</taxon>
        <taxon>Coleoptera</taxon>
        <taxon>Polyphaga</taxon>
        <taxon>Cucujiformia</taxon>
        <taxon>Chrysomeloidea</taxon>
        <taxon>Cerambycidae</taxon>
        <taxon>Cerambycinae</taxon>
        <taxon>Callichromatini</taxon>
        <taxon>Aromia</taxon>
    </lineage>
</organism>